<dbReference type="Pfam" id="PF18062">
    <property type="entry name" value="RE_AspBHI_N"/>
    <property type="match status" value="1"/>
</dbReference>
<dbReference type="InterPro" id="IPR041409">
    <property type="entry name" value="RE_AspBHI_N"/>
</dbReference>
<dbReference type="OrthoDB" id="3010308at2"/>
<feature type="domain" description="Restriction endonuclease type IV Mrr" evidence="1">
    <location>
        <begin position="256"/>
        <end position="372"/>
    </location>
</feature>
<dbReference type="InterPro" id="IPR011856">
    <property type="entry name" value="tRNA_endonuc-like_dom_sf"/>
</dbReference>
<dbReference type="Gene3D" id="2.30.280.20">
    <property type="match status" value="1"/>
</dbReference>
<dbReference type="Pfam" id="PF04471">
    <property type="entry name" value="Mrr_cat"/>
    <property type="match status" value="1"/>
</dbReference>
<dbReference type="InterPro" id="IPR007560">
    <property type="entry name" value="Restrct_endonuc_IV_Mrr"/>
</dbReference>
<dbReference type="Gene3D" id="3.40.1350.10">
    <property type="match status" value="1"/>
</dbReference>
<dbReference type="Proteomes" id="UP000291189">
    <property type="component" value="Unassembled WGS sequence"/>
</dbReference>
<name>A0A4Q5IUU6_9ACTN</name>
<reference evidence="3 4" key="1">
    <citation type="submission" date="2019-01" db="EMBL/GenBank/DDBJ databases">
        <title>Nocardioides guangzhouensis sp. nov., an actinobacterium isolated from soil.</title>
        <authorList>
            <person name="Fu Y."/>
            <person name="Cai Y."/>
            <person name="Lin Z."/>
            <person name="Chen P."/>
        </authorList>
    </citation>
    <scope>NUCLEOTIDE SEQUENCE [LARGE SCALE GENOMIC DNA]</scope>
    <source>
        <strain evidence="3 4">NBRC 105384</strain>
    </source>
</reference>
<dbReference type="GO" id="GO:0009307">
    <property type="term" value="P:DNA restriction-modification system"/>
    <property type="evidence" value="ECO:0007669"/>
    <property type="project" value="InterPro"/>
</dbReference>
<feature type="domain" description="Restriction endonuclease AspBHI N-terminal" evidence="2">
    <location>
        <begin position="30"/>
        <end position="215"/>
    </location>
</feature>
<sequence length="419" mass="46078">MSQHISVSFDDLATSDLVVDALYEGGRRGNRGDDPIAKLLPVGNAGGFRFVGSPTAGTVRALALYTSNADADWPDRLDAATGTFSYYGDNKAPGRQLHDTPRKGNLFLSLAFALVSEGVLGRRQVPPILLFAKGGRGADVHFRGLLVPSSPLVPVDEQLVAIWRSAGDQRFQNYRATFSVLDVPCVSREWITAVVSGEDPVRLAPPAWEKWVRTGVIERLQAPKALAFRTREDQIPKPGDDSEIVAAIHEHFAGRPHDFEQFAAQIWMMIAPATDEIEVTRPSRDGGRDAVGRYAIGPPGDLVRIDFALEAKCYGPLNSVGVREMSRLISRLRHRQFGVLVTTSYVNRQAYQEVRDDGHPIAIVSGRDIVEVLKRRGWGSLRAVRQWLVTEFPRAQVGQVEVVTPGVIVEVDESVVRSN</sequence>
<proteinExistence type="predicted"/>
<evidence type="ECO:0000259" key="2">
    <source>
        <dbReference type="Pfam" id="PF18062"/>
    </source>
</evidence>
<comment type="caution">
    <text evidence="3">The sequence shown here is derived from an EMBL/GenBank/DDBJ whole genome shotgun (WGS) entry which is preliminary data.</text>
</comment>
<dbReference type="GO" id="GO:0003677">
    <property type="term" value="F:DNA binding"/>
    <property type="evidence" value="ECO:0007669"/>
    <property type="project" value="InterPro"/>
</dbReference>
<dbReference type="RefSeq" id="WP_129989439.1">
    <property type="nucleotide sequence ID" value="NZ_SDPU01000035.1"/>
</dbReference>
<accession>A0A4Q5IUU6</accession>
<keyword evidence="3" id="KW-0378">Hydrolase</keyword>
<keyword evidence="3" id="KW-0255">Endonuclease</keyword>
<dbReference type="EMBL" id="SDPU01000035">
    <property type="protein sequence ID" value="RYU09674.1"/>
    <property type="molecule type" value="Genomic_DNA"/>
</dbReference>
<protein>
    <submittedName>
        <fullName evidence="3">Restriction endonuclease</fullName>
    </submittedName>
</protein>
<keyword evidence="4" id="KW-1185">Reference proteome</keyword>
<keyword evidence="3" id="KW-0540">Nuclease</keyword>
<organism evidence="3 4">
    <name type="scientific">Nocardioides iriomotensis</name>
    <dbReference type="NCBI Taxonomy" id="715784"/>
    <lineage>
        <taxon>Bacteria</taxon>
        <taxon>Bacillati</taxon>
        <taxon>Actinomycetota</taxon>
        <taxon>Actinomycetes</taxon>
        <taxon>Propionibacteriales</taxon>
        <taxon>Nocardioidaceae</taxon>
        <taxon>Nocardioides</taxon>
    </lineage>
</organism>
<dbReference type="GO" id="GO:0004519">
    <property type="term" value="F:endonuclease activity"/>
    <property type="evidence" value="ECO:0007669"/>
    <property type="project" value="UniProtKB-KW"/>
</dbReference>
<dbReference type="AlphaFoldDB" id="A0A4Q5IUU6"/>
<evidence type="ECO:0000259" key="1">
    <source>
        <dbReference type="Pfam" id="PF04471"/>
    </source>
</evidence>
<evidence type="ECO:0000313" key="4">
    <source>
        <dbReference type="Proteomes" id="UP000291189"/>
    </source>
</evidence>
<evidence type="ECO:0000313" key="3">
    <source>
        <dbReference type="EMBL" id="RYU09674.1"/>
    </source>
</evidence>
<gene>
    <name evidence="3" type="ORF">ETU37_21855</name>
</gene>